<dbReference type="AlphaFoldDB" id="I4EDY2"/>
<name>I4EDY2_9BACT</name>
<comment type="caution">
    <text evidence="2">The sequence shown here is derived from an EMBL/GenBank/DDBJ whole genome shotgun (WGS) entry which is preliminary data.</text>
</comment>
<dbReference type="RefSeq" id="WP_008475427.1">
    <property type="nucleotide sequence ID" value="NZ_CAGS01000074.1"/>
</dbReference>
<evidence type="ECO:0000256" key="1">
    <source>
        <dbReference type="SAM" id="MobiDB-lite"/>
    </source>
</evidence>
<proteinExistence type="predicted"/>
<evidence type="ECO:0000313" key="2">
    <source>
        <dbReference type="EMBL" id="CCF82894.1"/>
    </source>
</evidence>
<keyword evidence="3" id="KW-1185">Reference proteome</keyword>
<evidence type="ECO:0000313" key="3">
    <source>
        <dbReference type="Proteomes" id="UP000004221"/>
    </source>
</evidence>
<organism evidence="2 3">
    <name type="scientific">Nitrolancea hollandica Lb</name>
    <dbReference type="NCBI Taxonomy" id="1129897"/>
    <lineage>
        <taxon>Bacteria</taxon>
        <taxon>Pseudomonadati</taxon>
        <taxon>Thermomicrobiota</taxon>
        <taxon>Thermomicrobia</taxon>
        <taxon>Sphaerobacterales</taxon>
        <taxon>Sphaerobacterineae</taxon>
        <taxon>Sphaerobacteraceae</taxon>
        <taxon>Nitrolancea</taxon>
    </lineage>
</organism>
<dbReference type="EMBL" id="CAGS01000074">
    <property type="protein sequence ID" value="CCF82894.1"/>
    <property type="molecule type" value="Genomic_DNA"/>
</dbReference>
<accession>I4EDY2</accession>
<sequence length="180" mass="20384">MPFFRRQRRATEENAEPTTASIREQRAVEWSGCFEGPSNPEDYRQAFLRQSPLPWEIVQATQRDLLRLLVGRVPADLGVPAVFGLTVLFSEHPKPDEAAFAILATIVNDLPPATAHALMTTLADTWRAAQQWPYDERRQRIADQVTRTVHHLEATSGEGSETLRYIAQQIGDETPRNSYD</sequence>
<dbReference type="Proteomes" id="UP000004221">
    <property type="component" value="Unassembled WGS sequence"/>
</dbReference>
<dbReference type="OrthoDB" id="162606at2"/>
<reference evidence="2 3" key="1">
    <citation type="journal article" date="2012" name="ISME J.">
        <title>Nitrification expanded: discovery, physiology and genomics of a nitrite-oxidizing bacterium from the phylum Chloroflexi.</title>
        <authorList>
            <person name="Sorokin D.Y."/>
            <person name="Lucker S."/>
            <person name="Vejmelkova D."/>
            <person name="Kostrikina N.A."/>
            <person name="Kleerebezem R."/>
            <person name="Rijpstra W.I."/>
            <person name="Damste J.S."/>
            <person name="Le Paslier D."/>
            <person name="Muyzer G."/>
            <person name="Wagner M."/>
            <person name="van Loosdrecht M.C."/>
            <person name="Daims H."/>
        </authorList>
    </citation>
    <scope>NUCLEOTIDE SEQUENCE [LARGE SCALE GENOMIC DNA]</scope>
    <source>
        <strain evidence="3">none</strain>
    </source>
</reference>
<protein>
    <submittedName>
        <fullName evidence="2">Uncharacterized protein</fullName>
    </submittedName>
</protein>
<gene>
    <name evidence="2" type="ORF">NITHO_1650013</name>
</gene>
<feature type="region of interest" description="Disordered" evidence="1">
    <location>
        <begin position="1"/>
        <end position="22"/>
    </location>
</feature>